<keyword evidence="5" id="KW-0539">Nucleus</keyword>
<dbReference type="GO" id="GO:0003713">
    <property type="term" value="F:transcription coactivator activity"/>
    <property type="evidence" value="ECO:0007669"/>
    <property type="project" value="TreeGrafter"/>
</dbReference>
<dbReference type="EMBL" id="JBBCAQ010000003">
    <property type="protein sequence ID" value="KAK7604635.1"/>
    <property type="molecule type" value="Genomic_DNA"/>
</dbReference>
<dbReference type="SUPFAM" id="SSF47113">
    <property type="entry name" value="Histone-fold"/>
    <property type="match status" value="1"/>
</dbReference>
<keyword evidence="8" id="KW-1185">Reference proteome</keyword>
<dbReference type="AlphaFoldDB" id="A0AAN9TT85"/>
<organism evidence="7 8">
    <name type="scientific">Parthenolecanium corni</name>
    <dbReference type="NCBI Taxonomy" id="536013"/>
    <lineage>
        <taxon>Eukaryota</taxon>
        <taxon>Metazoa</taxon>
        <taxon>Ecdysozoa</taxon>
        <taxon>Arthropoda</taxon>
        <taxon>Hexapoda</taxon>
        <taxon>Insecta</taxon>
        <taxon>Pterygota</taxon>
        <taxon>Neoptera</taxon>
        <taxon>Paraneoptera</taxon>
        <taxon>Hemiptera</taxon>
        <taxon>Sternorrhyncha</taxon>
        <taxon>Coccoidea</taxon>
        <taxon>Coccidae</taxon>
        <taxon>Parthenolecanium</taxon>
    </lineage>
</organism>
<evidence type="ECO:0000256" key="2">
    <source>
        <dbReference type="ARBA" id="ARBA00007646"/>
    </source>
</evidence>
<keyword evidence="4" id="KW-0804">Transcription</keyword>
<dbReference type="Pfam" id="PF02291">
    <property type="entry name" value="TFIID-31kDa"/>
    <property type="match status" value="1"/>
</dbReference>
<sequence length="223" mass="24897">MSSANVKYIPKDAQVIMAILKELGINDFDPRVINQLLEFIYWHSTITLDDARVFANHAKKKNIDVDDVKLAIQMHAEKMSSSEPPRDILLELARSKNSTSLAPIKPQSGIRLPPDRYCLTQPNYKLKSNLSSAPKKNSTSQYQSSFSNRPSTEVRFSIPSSSSVKQMPVIPRTPVSSSDFISKDLTSGSSSVGNVIINPNVRVHNLNHMDIKTESEIDLMDQL</sequence>
<evidence type="ECO:0000256" key="3">
    <source>
        <dbReference type="ARBA" id="ARBA00023015"/>
    </source>
</evidence>
<dbReference type="InterPro" id="IPR009072">
    <property type="entry name" value="Histone-fold"/>
</dbReference>
<dbReference type="GO" id="GO:0016251">
    <property type="term" value="F:RNA polymerase II general transcription initiation factor activity"/>
    <property type="evidence" value="ECO:0007669"/>
    <property type="project" value="TreeGrafter"/>
</dbReference>
<feature type="region of interest" description="Disordered" evidence="6">
    <location>
        <begin position="128"/>
        <end position="181"/>
    </location>
</feature>
<feature type="compositionally biased region" description="Polar residues" evidence="6">
    <location>
        <begin position="128"/>
        <end position="151"/>
    </location>
</feature>
<dbReference type="PANTHER" id="PTHR48068:SF4">
    <property type="entry name" value="TATA-BOX BINDING PROTEIN ASSOCIATED FACTOR 9"/>
    <property type="match status" value="1"/>
</dbReference>
<keyword evidence="3" id="KW-0805">Transcription regulation</keyword>
<evidence type="ECO:0000313" key="8">
    <source>
        <dbReference type="Proteomes" id="UP001367676"/>
    </source>
</evidence>
<dbReference type="Proteomes" id="UP001367676">
    <property type="component" value="Unassembled WGS sequence"/>
</dbReference>
<comment type="subcellular location">
    <subcellularLocation>
        <location evidence="1">Nucleus</location>
    </subcellularLocation>
</comment>
<name>A0AAN9TT85_9HEMI</name>
<dbReference type="GO" id="GO:0000124">
    <property type="term" value="C:SAGA complex"/>
    <property type="evidence" value="ECO:0007669"/>
    <property type="project" value="TreeGrafter"/>
</dbReference>
<protein>
    <recommendedName>
        <fullName evidence="9">Transcription initiation factor TFIID subunit 9</fullName>
    </recommendedName>
</protein>
<dbReference type="InterPro" id="IPR003162">
    <property type="entry name" value="TFIID-31"/>
</dbReference>
<dbReference type="GO" id="GO:0005669">
    <property type="term" value="C:transcription factor TFIID complex"/>
    <property type="evidence" value="ECO:0007669"/>
    <property type="project" value="TreeGrafter"/>
</dbReference>
<reference evidence="7 8" key="1">
    <citation type="submission" date="2024-03" db="EMBL/GenBank/DDBJ databases">
        <title>Adaptation during the transition from Ophiocordyceps entomopathogen to insect associate is accompanied by gene loss and intensified selection.</title>
        <authorList>
            <person name="Ward C.M."/>
            <person name="Onetto C.A."/>
            <person name="Borneman A.R."/>
        </authorList>
    </citation>
    <scope>NUCLEOTIDE SEQUENCE [LARGE SCALE GENOMIC DNA]</scope>
    <source>
        <strain evidence="7">AWRI1</strain>
        <tissue evidence="7">Single Adult Female</tissue>
    </source>
</reference>
<gene>
    <name evidence="7" type="ORF">V9T40_005821</name>
</gene>
<dbReference type="InterPro" id="IPR051431">
    <property type="entry name" value="TFIID_subunit_9"/>
</dbReference>
<accession>A0AAN9TT85</accession>
<comment type="caution">
    <text evidence="7">The sequence shown here is derived from an EMBL/GenBank/DDBJ whole genome shotgun (WGS) entry which is preliminary data.</text>
</comment>
<comment type="similarity">
    <text evidence="2">Belongs to the TAF9 family.</text>
</comment>
<dbReference type="CDD" id="cd07979">
    <property type="entry name" value="HFD_TAF9"/>
    <property type="match status" value="1"/>
</dbReference>
<dbReference type="GO" id="GO:0046982">
    <property type="term" value="F:protein heterodimerization activity"/>
    <property type="evidence" value="ECO:0007669"/>
    <property type="project" value="InterPro"/>
</dbReference>
<dbReference type="GO" id="GO:0051123">
    <property type="term" value="P:RNA polymerase II preinitiation complex assembly"/>
    <property type="evidence" value="ECO:0007669"/>
    <property type="project" value="TreeGrafter"/>
</dbReference>
<evidence type="ECO:0000313" key="7">
    <source>
        <dbReference type="EMBL" id="KAK7604635.1"/>
    </source>
</evidence>
<evidence type="ECO:0000256" key="4">
    <source>
        <dbReference type="ARBA" id="ARBA00023163"/>
    </source>
</evidence>
<evidence type="ECO:0000256" key="1">
    <source>
        <dbReference type="ARBA" id="ARBA00004123"/>
    </source>
</evidence>
<dbReference type="PANTHER" id="PTHR48068">
    <property type="entry name" value="TAF9 RNA POLYMERASE II, TATA BOX-BINDING PROTEIN (TBP)-ASSOCIATED FACTOR"/>
    <property type="match status" value="1"/>
</dbReference>
<evidence type="ECO:0000256" key="6">
    <source>
        <dbReference type="SAM" id="MobiDB-lite"/>
    </source>
</evidence>
<evidence type="ECO:0008006" key="9">
    <source>
        <dbReference type="Google" id="ProtNLM"/>
    </source>
</evidence>
<evidence type="ECO:0000256" key="5">
    <source>
        <dbReference type="ARBA" id="ARBA00023242"/>
    </source>
</evidence>
<dbReference type="FunFam" id="1.10.20.10:FF:000018">
    <property type="entry name" value="Transcription initiation factor TFIID subunit 9"/>
    <property type="match status" value="1"/>
</dbReference>
<proteinExistence type="inferred from homology"/>
<dbReference type="Gene3D" id="1.10.20.10">
    <property type="entry name" value="Histone, subunit A"/>
    <property type="match status" value="1"/>
</dbReference>